<evidence type="ECO:0000256" key="7">
    <source>
        <dbReference type="ARBA" id="ARBA00023267"/>
    </source>
</evidence>
<sequence length="150" mass="15685">MGGMKVDKNAIRDLADMLHETGLSEIEIAKGDHHIRVARQLAVSSAQVVAAPVAVSAPQAAPEVAPVQDDSSHPGAVKSPIVGVAYLTPDPASPPYFKAGDKVQAGDTLLLIEAMKTFNQIKASKSGTLVKYCVESGEPVEFGEPLAIIE</sequence>
<dbReference type="SUPFAM" id="SSF51230">
    <property type="entry name" value="Single hybrid motif"/>
    <property type="match status" value="1"/>
</dbReference>
<dbReference type="Proteomes" id="UP000036403">
    <property type="component" value="Unassembled WGS sequence"/>
</dbReference>
<dbReference type="Gene3D" id="2.40.50.100">
    <property type="match status" value="1"/>
</dbReference>
<dbReference type="STRING" id="67767.A0A0J7KV96"/>
<dbReference type="UniPathway" id="UPA00094"/>
<evidence type="ECO:0000256" key="6">
    <source>
        <dbReference type="ARBA" id="ARBA00023160"/>
    </source>
</evidence>
<evidence type="ECO:0000256" key="5">
    <source>
        <dbReference type="ARBA" id="ARBA00023098"/>
    </source>
</evidence>
<keyword evidence="6" id="KW-0275">Fatty acid biosynthesis</keyword>
<dbReference type="InterPro" id="IPR050709">
    <property type="entry name" value="Biotin_Carboxyl_Carrier/Decarb"/>
</dbReference>
<accession>A0A0J7KV96</accession>
<dbReference type="EMBL" id="LBMM01002889">
    <property type="protein sequence ID" value="KMQ94221.1"/>
    <property type="molecule type" value="Genomic_DNA"/>
</dbReference>
<dbReference type="AlphaFoldDB" id="A0A0J7KV96"/>
<dbReference type="PROSITE" id="PS50968">
    <property type="entry name" value="BIOTINYL_LIPOYL"/>
    <property type="match status" value="1"/>
</dbReference>
<dbReference type="PANTHER" id="PTHR45266:SF3">
    <property type="entry name" value="OXALOACETATE DECARBOXYLASE ALPHA CHAIN"/>
    <property type="match status" value="1"/>
</dbReference>
<evidence type="ECO:0000256" key="4">
    <source>
        <dbReference type="ARBA" id="ARBA00022832"/>
    </source>
</evidence>
<organism evidence="9 10">
    <name type="scientific">Lasius niger</name>
    <name type="common">Black garden ant</name>
    <dbReference type="NCBI Taxonomy" id="67767"/>
    <lineage>
        <taxon>Eukaryota</taxon>
        <taxon>Metazoa</taxon>
        <taxon>Ecdysozoa</taxon>
        <taxon>Arthropoda</taxon>
        <taxon>Hexapoda</taxon>
        <taxon>Insecta</taxon>
        <taxon>Pterygota</taxon>
        <taxon>Neoptera</taxon>
        <taxon>Endopterygota</taxon>
        <taxon>Hymenoptera</taxon>
        <taxon>Apocrita</taxon>
        <taxon>Aculeata</taxon>
        <taxon>Formicoidea</taxon>
        <taxon>Formicidae</taxon>
        <taxon>Formicinae</taxon>
        <taxon>Lasius</taxon>
        <taxon>Lasius</taxon>
    </lineage>
</organism>
<dbReference type="GO" id="GO:0009317">
    <property type="term" value="C:acetyl-CoA carboxylase complex"/>
    <property type="evidence" value="ECO:0007669"/>
    <property type="project" value="InterPro"/>
</dbReference>
<evidence type="ECO:0000313" key="10">
    <source>
        <dbReference type="Proteomes" id="UP000036403"/>
    </source>
</evidence>
<evidence type="ECO:0000256" key="2">
    <source>
        <dbReference type="ARBA" id="ARBA00017562"/>
    </source>
</evidence>
<reference evidence="9 10" key="1">
    <citation type="submission" date="2015-04" db="EMBL/GenBank/DDBJ databases">
        <title>Lasius niger genome sequencing.</title>
        <authorList>
            <person name="Konorov E.A."/>
            <person name="Nikitin M.A."/>
            <person name="Kirill M.V."/>
            <person name="Chang P."/>
        </authorList>
    </citation>
    <scope>NUCLEOTIDE SEQUENCE [LARGE SCALE GENOMIC DNA]</scope>
    <source>
        <tissue evidence="9">Whole</tissue>
    </source>
</reference>
<dbReference type="PRINTS" id="PR01071">
    <property type="entry name" value="ACOABIOTINCC"/>
</dbReference>
<evidence type="ECO:0000256" key="3">
    <source>
        <dbReference type="ARBA" id="ARBA00022516"/>
    </source>
</evidence>
<evidence type="ECO:0000313" key="9">
    <source>
        <dbReference type="EMBL" id="KMQ94221.1"/>
    </source>
</evidence>
<keyword evidence="7" id="KW-0092">Biotin</keyword>
<dbReference type="InterPro" id="IPR001882">
    <property type="entry name" value="Biotin_BS"/>
</dbReference>
<proteinExistence type="predicted"/>
<protein>
    <recommendedName>
        <fullName evidence="2">Biotin carboxyl carrier protein of acetyl-CoA carboxylase</fullName>
    </recommendedName>
</protein>
<dbReference type="OrthoDB" id="196847at2759"/>
<evidence type="ECO:0000259" key="8">
    <source>
        <dbReference type="PROSITE" id="PS50968"/>
    </source>
</evidence>
<dbReference type="InterPro" id="IPR011053">
    <property type="entry name" value="Single_hybrid_motif"/>
</dbReference>
<name>A0A0J7KV96_LASNI</name>
<keyword evidence="4" id="KW-0276">Fatty acid metabolism</keyword>
<dbReference type="InterPro" id="IPR001249">
    <property type="entry name" value="AcCoA_biotinCC"/>
</dbReference>
<dbReference type="InterPro" id="IPR000089">
    <property type="entry name" value="Biotin_lipoyl"/>
</dbReference>
<dbReference type="PANTHER" id="PTHR45266">
    <property type="entry name" value="OXALOACETATE DECARBOXYLASE ALPHA CHAIN"/>
    <property type="match status" value="1"/>
</dbReference>
<dbReference type="GO" id="GO:0003989">
    <property type="term" value="F:acetyl-CoA carboxylase activity"/>
    <property type="evidence" value="ECO:0007669"/>
    <property type="project" value="InterPro"/>
</dbReference>
<dbReference type="PaxDb" id="67767-A0A0J7KV96"/>
<dbReference type="Pfam" id="PF00364">
    <property type="entry name" value="Biotin_lipoyl"/>
    <property type="match status" value="1"/>
</dbReference>
<evidence type="ECO:0000256" key="1">
    <source>
        <dbReference type="ARBA" id="ARBA00005194"/>
    </source>
</evidence>
<dbReference type="CDD" id="cd06850">
    <property type="entry name" value="biotinyl_domain"/>
    <property type="match status" value="1"/>
</dbReference>
<keyword evidence="10" id="KW-1185">Reference proteome</keyword>
<comment type="pathway">
    <text evidence="1">Lipid metabolism; fatty acid biosynthesis.</text>
</comment>
<keyword evidence="5" id="KW-0443">Lipid metabolism</keyword>
<dbReference type="GO" id="GO:0006633">
    <property type="term" value="P:fatty acid biosynthetic process"/>
    <property type="evidence" value="ECO:0007669"/>
    <property type="project" value="UniProtKB-UniPathway"/>
</dbReference>
<gene>
    <name evidence="9" type="ORF">RF55_5629</name>
</gene>
<keyword evidence="3" id="KW-0444">Lipid biosynthesis</keyword>
<dbReference type="PROSITE" id="PS00188">
    <property type="entry name" value="BIOTIN"/>
    <property type="match status" value="1"/>
</dbReference>
<comment type="caution">
    <text evidence="9">The sequence shown here is derived from an EMBL/GenBank/DDBJ whole genome shotgun (WGS) entry which is preliminary data.</text>
</comment>
<feature type="domain" description="Lipoyl-binding" evidence="8">
    <location>
        <begin position="74"/>
        <end position="150"/>
    </location>
</feature>